<dbReference type="InterPro" id="IPR027795">
    <property type="entry name" value="CASTOR_ACT_dom"/>
</dbReference>
<dbReference type="PANTHER" id="PTHR31131:SF6">
    <property type="entry name" value="CASTOR ACT DOMAIN-CONTAINING PROTEIN"/>
    <property type="match status" value="1"/>
</dbReference>
<evidence type="ECO:0000313" key="4">
    <source>
        <dbReference type="Proteomes" id="UP001187682"/>
    </source>
</evidence>
<dbReference type="AlphaFoldDB" id="A0AAE8MVC6"/>
<feature type="region of interest" description="Disordered" evidence="1">
    <location>
        <begin position="174"/>
        <end position="195"/>
    </location>
</feature>
<name>A0AAE8MVC6_9PEZI</name>
<sequence length="380" mass="41121">MNAQISFLEGTFSLIHIPRNLYVSALQPIIRVLLPQTQSLEDATAPLSREQHGLTEEGQHGFLNVSVNPLECSVVCHKSWAENVFRPVINALPKEASKAISISSDEYLVISVINAGMEAASRVMELTSPLALAGISVFFITTYYSDFILVPSKAQEPVTQALLARGFQLADNGPDYRSKGPAKGSPPSTPPPSTVAELQSRTFDLLRKRNVTPYVEDGLTLVQCSGRETAHLTHDFAQQMTRRPSQGNGRNTEAWLENVDTKLYTAMVSALVSQPRFLSVTLAKDDPPSLLLDKSLLDIFGDSLVGDTEGELVPIFLDLSSLPFEASGIVCGIAGQLVADMKESSGLSYLSTARAGAVILPSEQAEQALGILRPVLDKRD</sequence>
<protein>
    <recommendedName>
        <fullName evidence="2">CASTOR ACT domain-containing protein</fullName>
    </recommendedName>
</protein>
<proteinExistence type="predicted"/>
<dbReference type="PANTHER" id="PTHR31131">
    <property type="entry name" value="CHROMOSOME 1, WHOLE GENOME SHOTGUN SEQUENCE"/>
    <property type="match status" value="1"/>
</dbReference>
<dbReference type="GO" id="GO:0006520">
    <property type="term" value="P:amino acid metabolic process"/>
    <property type="evidence" value="ECO:0007669"/>
    <property type="project" value="UniProtKB-ARBA"/>
</dbReference>
<evidence type="ECO:0000259" key="2">
    <source>
        <dbReference type="Pfam" id="PF13840"/>
    </source>
</evidence>
<dbReference type="InterPro" id="IPR051719">
    <property type="entry name" value="CASTOR_mTORC1"/>
</dbReference>
<feature type="domain" description="CASTOR ACT" evidence="2">
    <location>
        <begin position="103"/>
        <end position="162"/>
    </location>
</feature>
<dbReference type="Gene3D" id="3.30.2130.10">
    <property type="entry name" value="VC0802-like"/>
    <property type="match status" value="1"/>
</dbReference>
<gene>
    <name evidence="3" type="ORF">DNG_03728</name>
</gene>
<dbReference type="InterPro" id="IPR045865">
    <property type="entry name" value="ACT-like_dom_sf"/>
</dbReference>
<keyword evidence="4" id="KW-1185">Reference proteome</keyword>
<dbReference type="SUPFAM" id="SSF55021">
    <property type="entry name" value="ACT-like"/>
    <property type="match status" value="1"/>
</dbReference>
<dbReference type="EMBL" id="ONZQ02000004">
    <property type="protein sequence ID" value="SPO00980.1"/>
    <property type="molecule type" value="Genomic_DNA"/>
</dbReference>
<accession>A0AAE8MVC6</accession>
<reference evidence="3" key="1">
    <citation type="submission" date="2018-03" db="EMBL/GenBank/DDBJ databases">
        <authorList>
            <person name="Guldener U."/>
        </authorList>
    </citation>
    <scope>NUCLEOTIDE SEQUENCE</scope>
</reference>
<comment type="caution">
    <text evidence="3">The sequence shown here is derived from an EMBL/GenBank/DDBJ whole genome shotgun (WGS) entry which is preliminary data.</text>
</comment>
<evidence type="ECO:0000256" key="1">
    <source>
        <dbReference type="SAM" id="MobiDB-lite"/>
    </source>
</evidence>
<dbReference type="Proteomes" id="UP001187682">
    <property type="component" value="Unassembled WGS sequence"/>
</dbReference>
<dbReference type="GO" id="GO:0046394">
    <property type="term" value="P:carboxylic acid biosynthetic process"/>
    <property type="evidence" value="ECO:0007669"/>
    <property type="project" value="UniProtKB-ARBA"/>
</dbReference>
<dbReference type="Pfam" id="PF13840">
    <property type="entry name" value="ACT_7"/>
    <property type="match status" value="1"/>
</dbReference>
<organism evidence="3 4">
    <name type="scientific">Cephalotrichum gorgonifer</name>
    <dbReference type="NCBI Taxonomy" id="2041049"/>
    <lineage>
        <taxon>Eukaryota</taxon>
        <taxon>Fungi</taxon>
        <taxon>Dikarya</taxon>
        <taxon>Ascomycota</taxon>
        <taxon>Pezizomycotina</taxon>
        <taxon>Sordariomycetes</taxon>
        <taxon>Hypocreomycetidae</taxon>
        <taxon>Microascales</taxon>
        <taxon>Microascaceae</taxon>
        <taxon>Cephalotrichum</taxon>
    </lineage>
</organism>
<evidence type="ECO:0000313" key="3">
    <source>
        <dbReference type="EMBL" id="SPO00980.1"/>
    </source>
</evidence>